<dbReference type="InterPro" id="IPR025567">
    <property type="entry name" value="DUF4332"/>
</dbReference>
<dbReference type="AlphaFoldDB" id="Q2YI94"/>
<evidence type="ECO:0000256" key="1">
    <source>
        <dbReference type="SAM" id="Coils"/>
    </source>
</evidence>
<sequence>MTYKVIDIEGVGDVYAEKLIAAGIKTDAELLEKCAKPAGRKALEAETGISGKLILKWANHCDLYRINGVGPQFAELLESAGVDTVKELKHRVAENLQAKLEEVNAQKNLTNRVPATVEIQKMIDQAKELPAVMEY</sequence>
<feature type="coiled-coil region" evidence="1">
    <location>
        <begin position="86"/>
        <end position="113"/>
    </location>
</feature>
<reference evidence="3" key="1">
    <citation type="journal article" date="2005" name="Environ. Microbiol.">
        <title>Novel hydrolase diversity retrieved from a metagenome library of bovine rumen microflora.</title>
        <authorList>
            <person name="Ferrer M."/>
            <person name="Golyshina O.V."/>
            <person name="Chernikova T.N."/>
            <person name="Khachane A.N."/>
            <person name="Reyes-Duarte D."/>
            <person name="Santos V.A.P.M.D."/>
            <person name="Strompl C."/>
            <person name="Elborough K."/>
            <person name="Jarvis G."/>
            <person name="Neef A."/>
            <person name="Yakimov M.M."/>
            <person name="Timmis K.N."/>
            <person name="Golyshin P.N."/>
        </authorList>
    </citation>
    <scope>NUCLEOTIDE SEQUENCE</scope>
</reference>
<accession>Q2YI94</accession>
<dbReference type="Pfam" id="PF14229">
    <property type="entry name" value="DUF4332"/>
    <property type="match status" value="1"/>
</dbReference>
<evidence type="ECO:0000313" key="3">
    <source>
        <dbReference type="EMBL" id="CAJ19106.1"/>
    </source>
</evidence>
<evidence type="ECO:0000259" key="2">
    <source>
        <dbReference type="Pfam" id="PF14229"/>
    </source>
</evidence>
<proteinExistence type="predicted"/>
<keyword evidence="1" id="KW-0175">Coiled coil</keyword>
<dbReference type="EMBL" id="AM050326">
    <property type="protein sequence ID" value="CAJ19106.1"/>
    <property type="molecule type" value="Genomic_DNA"/>
</dbReference>
<dbReference type="Gene3D" id="1.10.150.20">
    <property type="entry name" value="5' to 3' exonuclease, C-terminal subdomain"/>
    <property type="match status" value="2"/>
</dbReference>
<feature type="domain" description="DUF4332" evidence="2">
    <location>
        <begin position="9"/>
        <end position="129"/>
    </location>
</feature>
<name>Q2YI94_9ZZZZ</name>
<organism evidence="3">
    <name type="scientific">unidentified microorganism</name>
    <dbReference type="NCBI Taxonomy" id="81726"/>
    <lineage>
        <taxon>unclassified sequences</taxon>
        <taxon>environmental samples</taxon>
    </lineage>
</organism>
<protein>
    <recommendedName>
        <fullName evidence="2">DUF4332 domain-containing protein</fullName>
    </recommendedName>
</protein>